<dbReference type="InterPro" id="IPR004837">
    <property type="entry name" value="NaCa_Exmemb"/>
</dbReference>
<organism evidence="9 10">
    <name type="scientific">Lachancea quebecensis</name>
    <dbReference type="NCBI Taxonomy" id="1654605"/>
    <lineage>
        <taxon>Eukaryota</taxon>
        <taxon>Fungi</taxon>
        <taxon>Dikarya</taxon>
        <taxon>Ascomycota</taxon>
        <taxon>Saccharomycotina</taxon>
        <taxon>Saccharomycetes</taxon>
        <taxon>Saccharomycetales</taxon>
        <taxon>Saccharomycetaceae</taxon>
        <taxon>Lachancea</taxon>
    </lineage>
</organism>
<feature type="transmembrane region" description="Helical" evidence="7">
    <location>
        <begin position="614"/>
        <end position="635"/>
    </location>
</feature>
<feature type="transmembrane region" description="Helical" evidence="7">
    <location>
        <begin position="69"/>
        <end position="93"/>
    </location>
</feature>
<evidence type="ECO:0000259" key="8">
    <source>
        <dbReference type="Pfam" id="PF01699"/>
    </source>
</evidence>
<dbReference type="GO" id="GO:0006874">
    <property type="term" value="P:intracellular calcium ion homeostasis"/>
    <property type="evidence" value="ECO:0007669"/>
    <property type="project" value="TreeGrafter"/>
</dbReference>
<dbReference type="PANTHER" id="PTHR12266:SF0">
    <property type="entry name" value="MITOCHONDRIAL SODIUM_CALCIUM EXCHANGER PROTEIN"/>
    <property type="match status" value="1"/>
</dbReference>
<accession>A0A0N7MMD0</accession>
<name>A0A0N7MMD0_9SACH</name>
<keyword evidence="5 7" id="KW-1133">Transmembrane helix</keyword>
<feature type="transmembrane region" description="Helical" evidence="7">
    <location>
        <begin position="139"/>
        <end position="156"/>
    </location>
</feature>
<dbReference type="OrthoDB" id="407410at2759"/>
<feature type="domain" description="Sodium/calcium exchanger membrane region" evidence="8">
    <location>
        <begin position="481"/>
        <end position="661"/>
    </location>
</feature>
<sequence length="672" mass="73858">MYEKAENWLFRLAHPSLLYSGSKLNVQFVVSSLLYLSLCFVLLGICASDYLCPAVSHISNGKRGSAQKGLLAAILLSWCNSSPDLFTNFMSWTSSNAAALSVGEVLGSCGFIICVVQGAVFIVMSKVRVGLEPEQRQHVTRDLCFILVAMLMMLYVCLQNKVTLLNCVFMLGVYVAYIASKAGVSYSKPISDDANGTNWNSPDEAFPEMAAAVFPSGPDSGHKLNVLSAMDYSALYEMMEGSVNAPDDAITLRTLNSDIPGTTFVSPRPLTEPGTSRLPFVDVDTPPVQSSPSTFQPFHDSDEISEAEQALLTEPIRYSKVAMKRLQRIRKGTFFLLAPQLLGFSRKPVSAKALALATTPFTILLRFSCPQYYEILQCDRTPNSTIELERTQLLLLLVQAILAPFSSLVLLWILAGISLHWYYLLATGIISIALLVSVASLHMAAQNYNKFSLNEDHSSDDRKLKQLRNAEKAMVILLNSFGILNSILWISTLANALVEVMEVYQRFTSISEAVLGLTIFSWGNSISDLMSNVAMCQLYRKHEADDTEETSRHASRSFFISLSACFGGILLNSLIGIGLSGLVAMLMKTEGVDDEGSWVFRSVSLDKSGVDFKFMVSASFIIIQNLFLLSSFCGVRAFKSLLEDRGKLVGILMCSWWGLATSVNVLIESFAN</sequence>
<reference evidence="10" key="1">
    <citation type="submission" date="2015-10" db="EMBL/GenBank/DDBJ databases">
        <authorList>
            <person name="Devillers H."/>
        </authorList>
    </citation>
    <scope>NUCLEOTIDE SEQUENCE [LARGE SCALE GENOMIC DNA]</scope>
</reference>
<evidence type="ECO:0000256" key="6">
    <source>
        <dbReference type="ARBA" id="ARBA00023136"/>
    </source>
</evidence>
<keyword evidence="10" id="KW-1185">Reference proteome</keyword>
<keyword evidence="3" id="KW-0813">Transport</keyword>
<feature type="transmembrane region" description="Helical" evidence="7">
    <location>
        <begin position="421"/>
        <end position="441"/>
    </location>
</feature>
<evidence type="ECO:0000256" key="4">
    <source>
        <dbReference type="ARBA" id="ARBA00022692"/>
    </source>
</evidence>
<feature type="transmembrane region" description="Helical" evidence="7">
    <location>
        <begin position="26"/>
        <end position="48"/>
    </location>
</feature>
<dbReference type="EMBL" id="LN890533">
    <property type="protein sequence ID" value="CUS24758.1"/>
    <property type="molecule type" value="Genomic_DNA"/>
</dbReference>
<feature type="domain" description="Sodium/calcium exchanger membrane region" evidence="8">
    <location>
        <begin position="34"/>
        <end position="179"/>
    </location>
</feature>
<protein>
    <submittedName>
        <fullName evidence="9">LAQU0S19e00958g1_1</fullName>
    </submittedName>
</protein>
<feature type="transmembrane region" description="Helical" evidence="7">
    <location>
        <begin position="105"/>
        <end position="127"/>
    </location>
</feature>
<feature type="transmembrane region" description="Helical" evidence="7">
    <location>
        <begin position="162"/>
        <end position="179"/>
    </location>
</feature>
<dbReference type="GO" id="GO:0016020">
    <property type="term" value="C:membrane"/>
    <property type="evidence" value="ECO:0007669"/>
    <property type="project" value="UniProtKB-SubCell"/>
</dbReference>
<feature type="transmembrane region" description="Helical" evidence="7">
    <location>
        <begin position="393"/>
        <end position="415"/>
    </location>
</feature>
<comment type="similarity">
    <text evidence="2">Belongs to the Ca(2+):cation antiporter (CaCA) (TC 2.A.19) family.</text>
</comment>
<evidence type="ECO:0000313" key="10">
    <source>
        <dbReference type="Proteomes" id="UP000236544"/>
    </source>
</evidence>
<dbReference type="Gene3D" id="1.20.1420.30">
    <property type="entry name" value="NCX, central ion-binding region"/>
    <property type="match status" value="2"/>
</dbReference>
<dbReference type="PANTHER" id="PTHR12266">
    <property type="entry name" value="NA+/CA2+ K+ INDEPENDENT EXCHANGER"/>
    <property type="match status" value="1"/>
</dbReference>
<dbReference type="InterPro" id="IPR044880">
    <property type="entry name" value="NCX_ion-bd_dom_sf"/>
</dbReference>
<evidence type="ECO:0000256" key="5">
    <source>
        <dbReference type="ARBA" id="ARBA00022989"/>
    </source>
</evidence>
<feature type="transmembrane region" description="Helical" evidence="7">
    <location>
        <begin position="473"/>
        <end position="491"/>
    </location>
</feature>
<dbReference type="GO" id="GO:0008324">
    <property type="term" value="F:monoatomic cation transmembrane transporter activity"/>
    <property type="evidence" value="ECO:0007669"/>
    <property type="project" value="TreeGrafter"/>
</dbReference>
<keyword evidence="6 7" id="KW-0472">Membrane</keyword>
<dbReference type="AlphaFoldDB" id="A0A0N7MMD0"/>
<evidence type="ECO:0000313" key="9">
    <source>
        <dbReference type="EMBL" id="CUS24758.1"/>
    </source>
</evidence>
<evidence type="ECO:0000256" key="7">
    <source>
        <dbReference type="SAM" id="Phobius"/>
    </source>
</evidence>
<evidence type="ECO:0000256" key="1">
    <source>
        <dbReference type="ARBA" id="ARBA00004141"/>
    </source>
</evidence>
<keyword evidence="4 7" id="KW-0812">Transmembrane</keyword>
<comment type="subcellular location">
    <subcellularLocation>
        <location evidence="1">Membrane</location>
        <topology evidence="1">Multi-pass membrane protein</topology>
    </subcellularLocation>
</comment>
<feature type="transmembrane region" description="Helical" evidence="7">
    <location>
        <begin position="503"/>
        <end position="522"/>
    </location>
</feature>
<feature type="transmembrane region" description="Helical" evidence="7">
    <location>
        <begin position="647"/>
        <end position="667"/>
    </location>
</feature>
<dbReference type="Pfam" id="PF01699">
    <property type="entry name" value="Na_Ca_ex"/>
    <property type="match status" value="2"/>
</dbReference>
<evidence type="ECO:0000256" key="2">
    <source>
        <dbReference type="ARBA" id="ARBA00008170"/>
    </source>
</evidence>
<evidence type="ECO:0000256" key="3">
    <source>
        <dbReference type="ARBA" id="ARBA00022448"/>
    </source>
</evidence>
<proteinExistence type="inferred from homology"/>
<feature type="transmembrane region" description="Helical" evidence="7">
    <location>
        <begin position="558"/>
        <end position="587"/>
    </location>
</feature>
<dbReference type="InterPro" id="IPR051359">
    <property type="entry name" value="CaCA_antiporter"/>
</dbReference>
<dbReference type="Proteomes" id="UP000236544">
    <property type="component" value="Unassembled WGS sequence"/>
</dbReference>
<gene>
    <name evidence="9" type="ORF">LAQU0_S19e00958g</name>
</gene>